<accession>A0ACB9J6K7</accession>
<sequence>MECVHVDIYIYIMASITGHVEVPSSLPPAKVFKVFSDFDNVAPKADPQTIKSINIIEGDGGVGTIKNYIYGDGKSSKVKVDSIDTSNLSLSYTYFESEAFVGLIRKITHHITFILSLDGGSVYKNIFVVISKPDAKLPEDQIDRAKEALKKTFKTIESYVIAHPKAY</sequence>
<evidence type="ECO:0000313" key="2">
    <source>
        <dbReference type="Proteomes" id="UP001056120"/>
    </source>
</evidence>
<proteinExistence type="predicted"/>
<protein>
    <submittedName>
        <fullName evidence="1">Uncharacterized protein</fullName>
    </submittedName>
</protein>
<dbReference type="EMBL" id="CM042022">
    <property type="protein sequence ID" value="KAI3815747.1"/>
    <property type="molecule type" value="Genomic_DNA"/>
</dbReference>
<name>A0ACB9J6K7_9ASTR</name>
<organism evidence="1 2">
    <name type="scientific">Smallanthus sonchifolius</name>
    <dbReference type="NCBI Taxonomy" id="185202"/>
    <lineage>
        <taxon>Eukaryota</taxon>
        <taxon>Viridiplantae</taxon>
        <taxon>Streptophyta</taxon>
        <taxon>Embryophyta</taxon>
        <taxon>Tracheophyta</taxon>
        <taxon>Spermatophyta</taxon>
        <taxon>Magnoliopsida</taxon>
        <taxon>eudicotyledons</taxon>
        <taxon>Gunneridae</taxon>
        <taxon>Pentapetalae</taxon>
        <taxon>asterids</taxon>
        <taxon>campanulids</taxon>
        <taxon>Asterales</taxon>
        <taxon>Asteraceae</taxon>
        <taxon>Asteroideae</taxon>
        <taxon>Heliantheae alliance</taxon>
        <taxon>Millerieae</taxon>
        <taxon>Smallanthus</taxon>
    </lineage>
</organism>
<gene>
    <name evidence="1" type="ORF">L1987_15428</name>
</gene>
<reference evidence="2" key="1">
    <citation type="journal article" date="2022" name="Mol. Ecol. Resour.">
        <title>The genomes of chicory, endive, great burdock and yacon provide insights into Asteraceae palaeo-polyploidization history and plant inulin production.</title>
        <authorList>
            <person name="Fan W."/>
            <person name="Wang S."/>
            <person name="Wang H."/>
            <person name="Wang A."/>
            <person name="Jiang F."/>
            <person name="Liu H."/>
            <person name="Zhao H."/>
            <person name="Xu D."/>
            <person name="Zhang Y."/>
        </authorList>
    </citation>
    <scope>NUCLEOTIDE SEQUENCE [LARGE SCALE GENOMIC DNA]</scope>
    <source>
        <strain evidence="2">cv. Yunnan</strain>
    </source>
</reference>
<reference evidence="1 2" key="2">
    <citation type="journal article" date="2022" name="Mol. Ecol. Resour.">
        <title>The genomes of chicory, endive, great burdock and yacon provide insights into Asteraceae paleo-polyploidization history and plant inulin production.</title>
        <authorList>
            <person name="Fan W."/>
            <person name="Wang S."/>
            <person name="Wang H."/>
            <person name="Wang A."/>
            <person name="Jiang F."/>
            <person name="Liu H."/>
            <person name="Zhao H."/>
            <person name="Xu D."/>
            <person name="Zhang Y."/>
        </authorList>
    </citation>
    <scope>NUCLEOTIDE SEQUENCE [LARGE SCALE GENOMIC DNA]</scope>
    <source>
        <strain evidence="2">cv. Yunnan</strain>
        <tissue evidence="1">Leaves</tissue>
    </source>
</reference>
<evidence type="ECO:0000313" key="1">
    <source>
        <dbReference type="EMBL" id="KAI3815747.1"/>
    </source>
</evidence>
<keyword evidence="2" id="KW-1185">Reference proteome</keyword>
<dbReference type="Proteomes" id="UP001056120">
    <property type="component" value="Linkage Group LG05"/>
</dbReference>
<comment type="caution">
    <text evidence="1">The sequence shown here is derived from an EMBL/GenBank/DDBJ whole genome shotgun (WGS) entry which is preliminary data.</text>
</comment>